<feature type="domain" description="GP-PDE" evidence="1">
    <location>
        <begin position="1"/>
        <end position="235"/>
    </location>
</feature>
<dbReference type="Pfam" id="PF03009">
    <property type="entry name" value="GDPD"/>
    <property type="match status" value="1"/>
</dbReference>
<dbReference type="InterPro" id="IPR030395">
    <property type="entry name" value="GP_PDE_dom"/>
</dbReference>
<proteinExistence type="predicted"/>
<dbReference type="Gene3D" id="3.20.20.190">
    <property type="entry name" value="Phosphatidylinositol (PI) phosphodiesterase"/>
    <property type="match status" value="1"/>
</dbReference>
<dbReference type="EMBL" id="FWWR01000009">
    <property type="protein sequence ID" value="SMB89046.1"/>
    <property type="molecule type" value="Genomic_DNA"/>
</dbReference>
<organism evidence="2 3">
    <name type="scientific">Peptoniphilus asaccharolyticus DSM 20463</name>
    <dbReference type="NCBI Taxonomy" id="573058"/>
    <lineage>
        <taxon>Bacteria</taxon>
        <taxon>Bacillati</taxon>
        <taxon>Bacillota</taxon>
        <taxon>Tissierellia</taxon>
        <taxon>Tissierellales</taxon>
        <taxon>Peptoniphilaceae</taxon>
        <taxon>Peptoniphilus</taxon>
    </lineage>
</organism>
<dbReference type="PANTHER" id="PTHR46211:SF1">
    <property type="entry name" value="GLYCEROPHOSPHODIESTER PHOSPHODIESTERASE, CYTOPLASMIC"/>
    <property type="match status" value="1"/>
</dbReference>
<dbReference type="STRING" id="573058.SAMN00017477_1491"/>
<dbReference type="PANTHER" id="PTHR46211">
    <property type="entry name" value="GLYCEROPHOSPHORYL DIESTER PHOSPHODIESTERASE"/>
    <property type="match status" value="1"/>
</dbReference>
<dbReference type="SUPFAM" id="SSF51695">
    <property type="entry name" value="PLC-like phosphodiesterases"/>
    <property type="match status" value="1"/>
</dbReference>
<keyword evidence="3" id="KW-1185">Reference proteome</keyword>
<dbReference type="RefSeq" id="WP_084231019.1">
    <property type="nucleotide sequence ID" value="NZ_FWWR01000009.1"/>
</dbReference>
<protein>
    <submittedName>
        <fullName evidence="2">Glycerophosphoryl diester phosphodiesterase</fullName>
    </submittedName>
</protein>
<dbReference type="AlphaFoldDB" id="A0A1W1V705"/>
<gene>
    <name evidence="2" type="ORF">SAMN00017477_1491</name>
</gene>
<dbReference type="GO" id="GO:0006629">
    <property type="term" value="P:lipid metabolic process"/>
    <property type="evidence" value="ECO:0007669"/>
    <property type="project" value="InterPro"/>
</dbReference>
<evidence type="ECO:0000313" key="3">
    <source>
        <dbReference type="Proteomes" id="UP000192368"/>
    </source>
</evidence>
<evidence type="ECO:0000259" key="1">
    <source>
        <dbReference type="PROSITE" id="PS51704"/>
    </source>
</evidence>
<dbReference type="CDD" id="cd08563">
    <property type="entry name" value="GDPD_TtGDE_like"/>
    <property type="match status" value="1"/>
</dbReference>
<dbReference type="OrthoDB" id="384721at2"/>
<dbReference type="GO" id="GO:0008081">
    <property type="term" value="F:phosphoric diester hydrolase activity"/>
    <property type="evidence" value="ECO:0007669"/>
    <property type="project" value="InterPro"/>
</dbReference>
<dbReference type="Proteomes" id="UP000192368">
    <property type="component" value="Unassembled WGS sequence"/>
</dbReference>
<dbReference type="PROSITE" id="PS51704">
    <property type="entry name" value="GP_PDE"/>
    <property type="match status" value="1"/>
</dbReference>
<sequence length="240" mass="28036">MLNIAHRGFRSKYPENTMIAFKKAFEAGADGVEFDVHLTKDGEVVIIHDERIDRTTDGKGRVQDYTYQELRQFNAAKGFELDKEEIPLLEEYLEYVKDIDIVTNIELKTGVYSYLGIEDKVNDLLKKYELEDKVIISSFNHFSILRMKKINPNLQYGLLTDSWMHEPWNYLNSLEVKHYHPSGYGMSEDLIRGIHENGLCVNVWFGSERWDFEDVIKMGVDAIITDYPDEIDEIKKKLIK</sequence>
<name>A0A1W1V705_PEPAS</name>
<evidence type="ECO:0000313" key="2">
    <source>
        <dbReference type="EMBL" id="SMB89046.1"/>
    </source>
</evidence>
<dbReference type="InterPro" id="IPR017946">
    <property type="entry name" value="PLC-like_Pdiesterase_TIM-brl"/>
</dbReference>
<accession>A0A1W1V705</accession>
<reference evidence="3" key="1">
    <citation type="submission" date="2017-04" db="EMBL/GenBank/DDBJ databases">
        <authorList>
            <person name="Varghese N."/>
            <person name="Submissions S."/>
        </authorList>
    </citation>
    <scope>NUCLEOTIDE SEQUENCE [LARGE SCALE GENOMIC DNA]</scope>
    <source>
        <strain evidence="3">DSM 20463</strain>
    </source>
</reference>